<proteinExistence type="predicted"/>
<gene>
    <name evidence="1" type="ORF">F4820DRAFT_7108</name>
</gene>
<keyword evidence="2" id="KW-1185">Reference proteome</keyword>
<evidence type="ECO:0000313" key="1">
    <source>
        <dbReference type="EMBL" id="KAI4871134.1"/>
    </source>
</evidence>
<evidence type="ECO:0000313" key="2">
    <source>
        <dbReference type="Proteomes" id="UP001497700"/>
    </source>
</evidence>
<accession>A0ACB9ZHA1</accession>
<reference evidence="1 2" key="1">
    <citation type="journal article" date="2022" name="New Phytol.">
        <title>Ecological generalism drives hyperdiversity of secondary metabolite gene clusters in xylarialean endophytes.</title>
        <authorList>
            <person name="Franco M.E.E."/>
            <person name="Wisecaver J.H."/>
            <person name="Arnold A.E."/>
            <person name="Ju Y.M."/>
            <person name="Slot J.C."/>
            <person name="Ahrendt S."/>
            <person name="Moore L.P."/>
            <person name="Eastman K.E."/>
            <person name="Scott K."/>
            <person name="Konkel Z."/>
            <person name="Mondo S.J."/>
            <person name="Kuo A."/>
            <person name="Hayes R.D."/>
            <person name="Haridas S."/>
            <person name="Andreopoulos B."/>
            <person name="Riley R."/>
            <person name="LaButti K."/>
            <person name="Pangilinan J."/>
            <person name="Lipzen A."/>
            <person name="Amirebrahimi M."/>
            <person name="Yan J."/>
            <person name="Adam C."/>
            <person name="Keymanesh K."/>
            <person name="Ng V."/>
            <person name="Louie K."/>
            <person name="Northen T."/>
            <person name="Drula E."/>
            <person name="Henrissat B."/>
            <person name="Hsieh H.M."/>
            <person name="Youens-Clark K."/>
            <person name="Lutzoni F."/>
            <person name="Miadlikowska J."/>
            <person name="Eastwood D.C."/>
            <person name="Hamelin R.C."/>
            <person name="Grigoriev I.V."/>
            <person name="U'Ren J.M."/>
        </authorList>
    </citation>
    <scope>NUCLEOTIDE SEQUENCE [LARGE SCALE GENOMIC DNA]</scope>
    <source>
        <strain evidence="1 2">CBS 119005</strain>
    </source>
</reference>
<protein>
    <submittedName>
        <fullName evidence="1">Piwi-domain-containing protein</fullName>
    </submittedName>
</protein>
<comment type="caution">
    <text evidence="1">The sequence shown here is derived from an EMBL/GenBank/DDBJ whole genome shotgun (WGS) entry which is preliminary data.</text>
</comment>
<sequence length="1059" mass="115466">MADRGRGNYRGRGDRGDRGGGRGGGRGGRGGGSATFSGVGQGGDYRGGGRGGGDYRGGGRGGGDYRGGGDFRGGRGRGGDFRGGRGGGGGRGGYGGGQNKFEGEGEIFSPNAVPRPDAKITQLEDKILNDLGMVTKMSALQISSSKGSKQPSGDWMPCRPAFGTKGTEVTLWANYFALNIKTPSLYKYTLEVTRKSRVPPKDGVAEPEAKGMKRQTVIKSALDQVAKGIPYASEFKSQVICLARLTLPEDRIVKVSYGDEGKDDTYEVNFNPSPDIDMDALRAYIQSMNDPTGGTKFPKFADAVEAITIITGHWARANHQVGTLGSSRYFPLDLASERQSLGSPEFNSVIRGYFQSARPATGRLLLNANVAHGVFRPAGSIPSLLNNFGSNTNPHALSKTLARLRCHRTIPAEKAVPGAKGKGGGKSQGERKIKAIIWGLAIPGDGKSGKGGNKPKVGRAGARASEVSFFLERNVPSGLQANAYCTVAEYYLKKYGYRVDPNLPVINVGSSQNPSYVPAELLEVIPGQPLRRKTTPDETATMITFACRSPFANATSLVTVGRKTLGLDGNPKLNEFKVTAGKDLLTVRGRELPTPSISYLNTQNKPYNMRTNEGSWNMRDVKVIKRGRMIEKWTWLHIDYTDARPPDHAGVTASMQSFVQFMRNNMGIAMADRPCSSLVQLPVPRHAVLDALRNKFAALQKENNKLQFVFVVLPGKKTDTEIYNAVKFLGDVEYGIHTVCMIRASFIKSNPQYFANVALKVNLKMGGANHKLTNDMNIIKEGKTMLVGYDVIHPTNLRGSAEGLPSLVGMVSSIDRDLGQFPATAWAQAGKQEMLDATLEERFKGRIRLWQRNNKNQLPQNIIIFRDGVSESQFETVLEKELPFMRSACAALYPKNQAAKIAIVVSVKRHQTRFYPTDPQHMTRSRNVKPGTVVDRGVTQANVWDFFLTAHQALQGTARSAHYTVLLDEIFRPALGSEAANGLEAMTHEMSYLFGRATKAVSICPPAYYADIVCTRQRVYVADYFDQSDTQSTVSSQAPSRSVPSREVHDNLKDTMYYI</sequence>
<dbReference type="EMBL" id="MU393421">
    <property type="protein sequence ID" value="KAI4871134.1"/>
    <property type="molecule type" value="Genomic_DNA"/>
</dbReference>
<organism evidence="1 2">
    <name type="scientific">Hypoxylon rubiginosum</name>
    <dbReference type="NCBI Taxonomy" id="110542"/>
    <lineage>
        <taxon>Eukaryota</taxon>
        <taxon>Fungi</taxon>
        <taxon>Dikarya</taxon>
        <taxon>Ascomycota</taxon>
        <taxon>Pezizomycotina</taxon>
        <taxon>Sordariomycetes</taxon>
        <taxon>Xylariomycetidae</taxon>
        <taxon>Xylariales</taxon>
        <taxon>Hypoxylaceae</taxon>
        <taxon>Hypoxylon</taxon>
    </lineage>
</organism>
<dbReference type="Proteomes" id="UP001497700">
    <property type="component" value="Unassembled WGS sequence"/>
</dbReference>
<name>A0ACB9ZHA1_9PEZI</name>